<keyword evidence="3" id="KW-0456">Lyase</keyword>
<gene>
    <name evidence="5" type="ORF">G3572_10440</name>
</gene>
<dbReference type="Proteomes" id="UP000481421">
    <property type="component" value="Unassembled WGS sequence"/>
</dbReference>
<keyword evidence="6" id="KW-1185">Reference proteome</keyword>
<evidence type="ECO:0008006" key="7">
    <source>
        <dbReference type="Google" id="ProtNLM"/>
    </source>
</evidence>
<dbReference type="GO" id="GO:0006144">
    <property type="term" value="P:purine nucleobase metabolic process"/>
    <property type="evidence" value="ECO:0007669"/>
    <property type="project" value="UniProtKB-KW"/>
</dbReference>
<dbReference type="SUPFAM" id="SSF51182">
    <property type="entry name" value="RmlC-like cupins"/>
    <property type="match status" value="1"/>
</dbReference>
<comment type="subunit">
    <text evidence="1">Homodimer.</text>
</comment>
<accession>A0A6B3RKQ8</accession>
<dbReference type="RefSeq" id="WP_164611517.1">
    <property type="nucleotide sequence ID" value="NZ_JAAIKE010000003.1"/>
</dbReference>
<name>A0A6B3RKQ8_9RHOB</name>
<evidence type="ECO:0000313" key="6">
    <source>
        <dbReference type="Proteomes" id="UP000481421"/>
    </source>
</evidence>
<sequence>MILSPQPADAASFLPFGTLVEKPEVAGERRMFSDWLPAIDGLALQFHLNHVAASSLPLALAQVERHPHSAQVFLPVDVSRYLVVVMPSSPDGSPDVAQACCFEVPGSIGVIYRRDVWHAGMMVLDRAGSFAVLMSRGADQDDVFLPIPPLTLAPAANQGPRLTRNGHSA</sequence>
<dbReference type="GO" id="GO:0004848">
    <property type="term" value="F:ureidoglycolate hydrolase activity"/>
    <property type="evidence" value="ECO:0007669"/>
    <property type="project" value="InterPro"/>
</dbReference>
<comment type="catalytic activity">
    <reaction evidence="4">
        <text>(S)-ureidoglycolate = urea + glyoxylate</text>
        <dbReference type="Rhea" id="RHEA:11304"/>
        <dbReference type="ChEBI" id="CHEBI:16199"/>
        <dbReference type="ChEBI" id="CHEBI:36655"/>
        <dbReference type="ChEBI" id="CHEBI:57296"/>
        <dbReference type="EC" id="4.3.2.3"/>
    </reaction>
</comment>
<dbReference type="GO" id="GO:0000256">
    <property type="term" value="P:allantoin catabolic process"/>
    <property type="evidence" value="ECO:0007669"/>
    <property type="project" value="InterPro"/>
</dbReference>
<protein>
    <recommendedName>
        <fullName evidence="7">Ureidoglycolate hydrolase</fullName>
    </recommendedName>
</protein>
<reference evidence="5 6" key="1">
    <citation type="submission" date="2020-02" db="EMBL/GenBank/DDBJ databases">
        <title>Rhodobacter algicola sp. nov., isolated from microalga culture.</title>
        <authorList>
            <person name="Park C.-Y."/>
        </authorList>
    </citation>
    <scope>NUCLEOTIDE SEQUENCE [LARGE SCALE GENOMIC DNA]</scope>
    <source>
        <strain evidence="5 6">ETT8</strain>
    </source>
</reference>
<evidence type="ECO:0000256" key="1">
    <source>
        <dbReference type="ARBA" id="ARBA00011738"/>
    </source>
</evidence>
<comment type="caution">
    <text evidence="5">The sequence shown here is derived from an EMBL/GenBank/DDBJ whole genome shotgun (WGS) entry which is preliminary data.</text>
</comment>
<dbReference type="InterPro" id="IPR047233">
    <property type="entry name" value="UAH_cupin"/>
</dbReference>
<dbReference type="AlphaFoldDB" id="A0A6B3RKQ8"/>
<dbReference type="PANTHER" id="PTHR21221">
    <property type="entry name" value="UREIDOGLYCOLATE HYDROLASE"/>
    <property type="match status" value="1"/>
</dbReference>
<organism evidence="5 6">
    <name type="scientific">Pseudotabrizicola algicola</name>
    <dbReference type="NCBI Taxonomy" id="2709381"/>
    <lineage>
        <taxon>Bacteria</taxon>
        <taxon>Pseudomonadati</taxon>
        <taxon>Pseudomonadota</taxon>
        <taxon>Alphaproteobacteria</taxon>
        <taxon>Rhodobacterales</taxon>
        <taxon>Paracoccaceae</taxon>
        <taxon>Pseudotabrizicola</taxon>
    </lineage>
</organism>
<dbReference type="InterPro" id="IPR024060">
    <property type="entry name" value="Ureidoglycolate_lyase_dom_sf"/>
</dbReference>
<proteinExistence type="predicted"/>
<dbReference type="EMBL" id="JAAIKE010000003">
    <property type="protein sequence ID" value="NEX46624.1"/>
    <property type="molecule type" value="Genomic_DNA"/>
</dbReference>
<dbReference type="CDD" id="cd20298">
    <property type="entry name" value="cupin_UAH"/>
    <property type="match status" value="1"/>
</dbReference>
<evidence type="ECO:0000256" key="3">
    <source>
        <dbReference type="ARBA" id="ARBA00023239"/>
    </source>
</evidence>
<dbReference type="InterPro" id="IPR011051">
    <property type="entry name" value="RmlC_Cupin_sf"/>
</dbReference>
<evidence type="ECO:0000313" key="5">
    <source>
        <dbReference type="EMBL" id="NEX46624.1"/>
    </source>
</evidence>
<dbReference type="Gene3D" id="2.60.120.480">
    <property type="entry name" value="Ureidoglycolate hydrolase"/>
    <property type="match status" value="1"/>
</dbReference>
<keyword evidence="2" id="KW-0659">Purine metabolism</keyword>
<dbReference type="GO" id="GO:0050385">
    <property type="term" value="F:ureidoglycolate lyase activity"/>
    <property type="evidence" value="ECO:0007669"/>
    <property type="project" value="UniProtKB-EC"/>
</dbReference>
<dbReference type="Pfam" id="PF04115">
    <property type="entry name" value="Ureidogly_lyase"/>
    <property type="match status" value="1"/>
</dbReference>
<evidence type="ECO:0000256" key="4">
    <source>
        <dbReference type="ARBA" id="ARBA00047684"/>
    </source>
</evidence>
<evidence type="ECO:0000256" key="2">
    <source>
        <dbReference type="ARBA" id="ARBA00022631"/>
    </source>
</evidence>
<dbReference type="InterPro" id="IPR007247">
    <property type="entry name" value="Ureidogly_lyase"/>
</dbReference>
<dbReference type="PANTHER" id="PTHR21221:SF1">
    <property type="entry name" value="UREIDOGLYCOLATE LYASE"/>
    <property type="match status" value="1"/>
</dbReference>